<keyword evidence="1" id="KW-1185">Reference proteome</keyword>
<proteinExistence type="predicted"/>
<evidence type="ECO:0000313" key="1">
    <source>
        <dbReference type="Proteomes" id="UP000095287"/>
    </source>
</evidence>
<name>A0A1I7YU55_9BILA</name>
<organism evidence="1 2">
    <name type="scientific">Steinernema glaseri</name>
    <dbReference type="NCBI Taxonomy" id="37863"/>
    <lineage>
        <taxon>Eukaryota</taxon>
        <taxon>Metazoa</taxon>
        <taxon>Ecdysozoa</taxon>
        <taxon>Nematoda</taxon>
        <taxon>Chromadorea</taxon>
        <taxon>Rhabditida</taxon>
        <taxon>Tylenchina</taxon>
        <taxon>Panagrolaimomorpha</taxon>
        <taxon>Strongyloidoidea</taxon>
        <taxon>Steinernematidae</taxon>
        <taxon>Steinernema</taxon>
    </lineage>
</organism>
<dbReference type="Proteomes" id="UP000095287">
    <property type="component" value="Unplaced"/>
</dbReference>
<protein>
    <submittedName>
        <fullName evidence="2">Uncharacterized protein</fullName>
    </submittedName>
</protein>
<evidence type="ECO:0000313" key="2">
    <source>
        <dbReference type="WBParaSite" id="L893_g19749.t1"/>
    </source>
</evidence>
<reference evidence="2" key="1">
    <citation type="submission" date="2016-11" db="UniProtKB">
        <authorList>
            <consortium name="WormBaseParasite"/>
        </authorList>
    </citation>
    <scope>IDENTIFICATION</scope>
</reference>
<dbReference type="WBParaSite" id="L893_g19749.t1">
    <property type="protein sequence ID" value="L893_g19749.t1"/>
    <property type="gene ID" value="L893_g19749"/>
</dbReference>
<accession>A0A1I7YU55</accession>
<dbReference type="AlphaFoldDB" id="A0A1I7YU55"/>
<sequence>MPIASGFSLSTETEHYGRHLQRRHSESPRSKLHWKLQDSFHISPAPFNVKDRLMFSVVKRDLSSIRSILKALLHDLKEPSPPRLTVAHYAPSLFVHSSRFWQQWKSDGLMSRSNSGKMCLEPIWSSEHAVANNSGVRIELITLERLFVQSALLHLILMGRRGNNKNEEVCRTHIRIPFISATWDNLYQIKNDQEDRSYFGFLSKP</sequence>